<evidence type="ECO:0000256" key="4">
    <source>
        <dbReference type="ARBA" id="ARBA00022989"/>
    </source>
</evidence>
<keyword evidence="4 6" id="KW-1133">Transmembrane helix</keyword>
<evidence type="ECO:0000256" key="5">
    <source>
        <dbReference type="ARBA" id="ARBA00023136"/>
    </source>
</evidence>
<feature type="transmembrane region" description="Helical" evidence="6">
    <location>
        <begin position="445"/>
        <end position="467"/>
    </location>
</feature>
<feature type="transmembrane region" description="Helical" evidence="6">
    <location>
        <begin position="311"/>
        <end position="332"/>
    </location>
</feature>
<dbReference type="Proteomes" id="UP001432000">
    <property type="component" value="Chromosome"/>
</dbReference>
<dbReference type="Gene3D" id="1.20.1720.10">
    <property type="entry name" value="Multidrug resistance protein D"/>
    <property type="match status" value="1"/>
</dbReference>
<keyword evidence="9" id="KW-1185">Reference proteome</keyword>
<dbReference type="EMBL" id="CP147846">
    <property type="protein sequence ID" value="WXG68988.1"/>
    <property type="molecule type" value="Genomic_DNA"/>
</dbReference>
<proteinExistence type="predicted"/>
<dbReference type="Pfam" id="PF07690">
    <property type="entry name" value="MFS_1"/>
    <property type="match status" value="1"/>
</dbReference>
<dbReference type="SUPFAM" id="SSF103473">
    <property type="entry name" value="MFS general substrate transporter"/>
    <property type="match status" value="1"/>
</dbReference>
<organism evidence="8 9">
    <name type="scientific">Rhodococcus sovatensis</name>
    <dbReference type="NCBI Taxonomy" id="1805840"/>
    <lineage>
        <taxon>Bacteria</taxon>
        <taxon>Bacillati</taxon>
        <taxon>Actinomycetota</taxon>
        <taxon>Actinomycetes</taxon>
        <taxon>Mycobacteriales</taxon>
        <taxon>Nocardiaceae</taxon>
        <taxon>Rhodococcus</taxon>
    </lineage>
</organism>
<feature type="transmembrane region" description="Helical" evidence="6">
    <location>
        <begin position="110"/>
        <end position="131"/>
    </location>
</feature>
<evidence type="ECO:0000256" key="2">
    <source>
        <dbReference type="ARBA" id="ARBA00022448"/>
    </source>
</evidence>
<feature type="transmembrane region" description="Helical" evidence="6">
    <location>
        <begin position="143"/>
        <end position="163"/>
    </location>
</feature>
<dbReference type="InterPro" id="IPR011701">
    <property type="entry name" value="MFS"/>
</dbReference>
<sequence>MTSIDDKQCAGTRPSARDRALVPILIAVCTIVAVVSSVGAPLIPTVAQTYGVSFTAAQWSLTIAMLTGAVTVPVLGRLGDGPQRRPVVIGALAVVLLGCVFAAIPGNFAMLIVGRGLQGIGLGLMPLAMAVARDHLGAQRARACVAALSVTAVAGIGLGYPLTGVIAHFWGFHACFVVAALATTIVLIGAIFVVPGSGHLERHPLDVVGALSLGAGLTALLLAISLGGQWGWTSLPLFACAVLGAVIIALWARHELGCDHPIVQLRLLRNRSVLTADVTGLLAGIGMFVMSSTVIRFVQTPTDTGYGLGRSAMIAGLVLVPFSLASVAANTLLPTTSRWLPRNLIMPIGALAFVAALVLLFFGRSDLLIVFVVMGIAGLGVGFTFAAMPAFIVSAVPAHETGSALGVNQVTRTVGGAVGSALSATVLAAYTLPGQVYPTDGGYSTIILVGVGLWLSTALLALTLSYARRRTVRLREELIDESVESAATGGFVYDIDSHRDTGARNGV</sequence>
<feature type="transmembrane region" description="Helical" evidence="6">
    <location>
        <begin position="230"/>
        <end position="252"/>
    </location>
</feature>
<evidence type="ECO:0000256" key="3">
    <source>
        <dbReference type="ARBA" id="ARBA00022692"/>
    </source>
</evidence>
<feature type="transmembrane region" description="Helical" evidence="6">
    <location>
        <begin position="21"/>
        <end position="44"/>
    </location>
</feature>
<dbReference type="InterPro" id="IPR020846">
    <property type="entry name" value="MFS_dom"/>
</dbReference>
<feature type="transmembrane region" description="Helical" evidence="6">
    <location>
        <begin position="56"/>
        <end position="75"/>
    </location>
</feature>
<feature type="domain" description="Major facilitator superfamily (MFS) profile" evidence="7">
    <location>
        <begin position="20"/>
        <end position="469"/>
    </location>
</feature>
<keyword evidence="2" id="KW-0813">Transport</keyword>
<evidence type="ECO:0000256" key="1">
    <source>
        <dbReference type="ARBA" id="ARBA00004651"/>
    </source>
</evidence>
<feature type="transmembrane region" description="Helical" evidence="6">
    <location>
        <begin position="344"/>
        <end position="362"/>
    </location>
</feature>
<keyword evidence="3 6" id="KW-0812">Transmembrane</keyword>
<dbReference type="PROSITE" id="PS50850">
    <property type="entry name" value="MFS"/>
    <property type="match status" value="1"/>
</dbReference>
<evidence type="ECO:0000313" key="8">
    <source>
        <dbReference type="EMBL" id="WXG68988.1"/>
    </source>
</evidence>
<evidence type="ECO:0000313" key="9">
    <source>
        <dbReference type="Proteomes" id="UP001432000"/>
    </source>
</evidence>
<feature type="transmembrane region" description="Helical" evidence="6">
    <location>
        <begin position="205"/>
        <end position="224"/>
    </location>
</feature>
<feature type="transmembrane region" description="Helical" evidence="6">
    <location>
        <begin position="273"/>
        <end position="299"/>
    </location>
</feature>
<comment type="subcellular location">
    <subcellularLocation>
        <location evidence="1">Cell membrane</location>
        <topology evidence="1">Multi-pass membrane protein</topology>
    </subcellularLocation>
</comment>
<dbReference type="RefSeq" id="WP_338889533.1">
    <property type="nucleotide sequence ID" value="NZ_CP147846.1"/>
</dbReference>
<feature type="transmembrane region" description="Helical" evidence="6">
    <location>
        <begin position="414"/>
        <end position="433"/>
    </location>
</feature>
<accession>A0ABZ2PIK6</accession>
<dbReference type="Gene3D" id="1.20.1250.20">
    <property type="entry name" value="MFS general substrate transporter like domains"/>
    <property type="match status" value="1"/>
</dbReference>
<name>A0ABZ2PIK6_9NOCA</name>
<evidence type="ECO:0000259" key="7">
    <source>
        <dbReference type="PROSITE" id="PS50850"/>
    </source>
</evidence>
<feature type="transmembrane region" description="Helical" evidence="6">
    <location>
        <begin position="169"/>
        <end position="193"/>
    </location>
</feature>
<evidence type="ECO:0000256" key="6">
    <source>
        <dbReference type="SAM" id="Phobius"/>
    </source>
</evidence>
<dbReference type="PANTHER" id="PTHR42718">
    <property type="entry name" value="MAJOR FACILITATOR SUPERFAMILY MULTIDRUG TRANSPORTER MFSC"/>
    <property type="match status" value="1"/>
</dbReference>
<dbReference type="PANTHER" id="PTHR42718:SF9">
    <property type="entry name" value="MAJOR FACILITATOR SUPERFAMILY MULTIDRUG TRANSPORTER MFSC"/>
    <property type="match status" value="1"/>
</dbReference>
<dbReference type="InterPro" id="IPR036259">
    <property type="entry name" value="MFS_trans_sf"/>
</dbReference>
<keyword evidence="5 6" id="KW-0472">Membrane</keyword>
<reference evidence="8 9" key="1">
    <citation type="submission" date="2024-03" db="EMBL/GenBank/DDBJ databases">
        <title>Natural products discovery in diverse microorganisms through a two-stage MS feature dereplication strategy.</title>
        <authorList>
            <person name="Zhang R."/>
        </authorList>
    </citation>
    <scope>NUCLEOTIDE SEQUENCE [LARGE SCALE GENOMIC DNA]</scope>
    <source>
        <strain evidence="8 9">18930</strain>
    </source>
</reference>
<feature type="transmembrane region" description="Helical" evidence="6">
    <location>
        <begin position="368"/>
        <end position="393"/>
    </location>
</feature>
<feature type="transmembrane region" description="Helical" evidence="6">
    <location>
        <begin position="87"/>
        <end position="104"/>
    </location>
</feature>
<gene>
    <name evidence="8" type="ORF">WDS16_28120</name>
</gene>
<protein>
    <submittedName>
        <fullName evidence="8">MFS transporter</fullName>
    </submittedName>
</protein>